<dbReference type="GO" id="GO:0004222">
    <property type="term" value="F:metalloendopeptidase activity"/>
    <property type="evidence" value="ECO:0007669"/>
    <property type="project" value="InterPro"/>
</dbReference>
<dbReference type="RefSeq" id="WP_041504401.1">
    <property type="nucleotide sequence ID" value="NZ_JPIT01000032.1"/>
</dbReference>
<dbReference type="SUPFAM" id="SSF55486">
    <property type="entry name" value="Metalloproteases ('zincins'), catalytic domain"/>
    <property type="match status" value="1"/>
</dbReference>
<dbReference type="InterPro" id="IPR001567">
    <property type="entry name" value="Pept_M3A_M3B_dom"/>
</dbReference>
<name>A0AB34R3F9_9PORP</name>
<dbReference type="PROSITE" id="PS51257">
    <property type="entry name" value="PROKAR_LIPOPROTEIN"/>
    <property type="match status" value="1"/>
</dbReference>
<dbReference type="EMBL" id="JPIT01000032">
    <property type="protein sequence ID" value="KIO43299.1"/>
    <property type="molecule type" value="Genomic_DNA"/>
</dbReference>
<dbReference type="Gene3D" id="3.40.390.10">
    <property type="entry name" value="Collagenase (Catalytic Domain)"/>
    <property type="match status" value="1"/>
</dbReference>
<evidence type="ECO:0000256" key="5">
    <source>
        <dbReference type="ARBA" id="ARBA00022833"/>
    </source>
</evidence>
<sequence length="696" mass="79784">MKKITFMAAIILVMASCGKSDQNPLLTAFDTPHQTPPFDKIKAEHYEPAFDIAIEDAKKEVARIAASKETPTFENTIVALDNTGERLEYISSIFFNLNSAMTDSLMQDIAQKVSPKLTAYGHEIYMNQELFNRVKQVYEQKEKQNLNPEQHALLEKTWKAFIKGGANLEGADKERFKEVSIELSKLSLTFDKNELAETNAFELHVTTEEDLSGLPEGVKEMAAITAKQKGKEGWIFTLHYPSFAPFMKYADNRKLREQMYRANSSRGYHDNEYNNEEIIKKITALRLELAQIMGYKNYAEYALTDRMANTPEIVNNFIEELHKASHPASLRDKKEVEEYARKAGLKGELQRWDWAYYSNKLMQEKYALDDEMLKPYFKLENVQSGIFDLAHKLYGITFREVHNIPLYHKEVKTFEVYDTDSTYLGVLYLDFFPRESKGGGAWMTEFRGQKIKDGKDSRPLISMVMNFTKPTETKPSLLSFNEVTTFLHEFGHAMHGMLSKCTYGSTSGTNVYRDFVELPSQIMENWALEKEWLDTWAVHYQTGERLPQEYIDKIKKSANFQSGYASDRQLSFAMVDMAWHTITKPVTEPLIEFENKAMGKTEIMPLVKGSAFSTAFGHIFAGGYAAGYYGYKWAEVLDADAFSVFKKNGIFDKETATSFRKNILEKGGSENPMILYKRFRGQEPTVDALLERSGLK</sequence>
<dbReference type="AlphaFoldDB" id="A0AB34R3F9"/>
<evidence type="ECO:0000313" key="10">
    <source>
        <dbReference type="Proteomes" id="UP000031937"/>
    </source>
</evidence>
<comment type="similarity">
    <text evidence="1 7">Belongs to the peptidase M3 family.</text>
</comment>
<evidence type="ECO:0000313" key="9">
    <source>
        <dbReference type="EMBL" id="KIO43299.1"/>
    </source>
</evidence>
<protein>
    <submittedName>
        <fullName evidence="9">Peptidase M3</fullName>
    </submittedName>
</protein>
<dbReference type="Proteomes" id="UP000031937">
    <property type="component" value="Unassembled WGS sequence"/>
</dbReference>
<dbReference type="GO" id="GO:0046872">
    <property type="term" value="F:metal ion binding"/>
    <property type="evidence" value="ECO:0007669"/>
    <property type="project" value="UniProtKB-UniRule"/>
</dbReference>
<dbReference type="CDD" id="cd06456">
    <property type="entry name" value="M3A_DCP"/>
    <property type="match status" value="1"/>
</dbReference>
<keyword evidence="4 7" id="KW-0378">Hydrolase</keyword>
<evidence type="ECO:0000256" key="7">
    <source>
        <dbReference type="RuleBase" id="RU003435"/>
    </source>
</evidence>
<keyword evidence="3 7" id="KW-0479">Metal-binding</keyword>
<reference evidence="9 10" key="1">
    <citation type="submission" date="2014-07" db="EMBL/GenBank/DDBJ databases">
        <title>Porphyromonadaceae bacterium OUH 334697 = ATCC BAA-2682 = DSM 28341 draft genome.</title>
        <authorList>
            <person name="Sydenham T.V."/>
            <person name="Hasman H."/>
            <person name="Justesen U.S."/>
        </authorList>
    </citation>
    <scope>NUCLEOTIDE SEQUENCE [LARGE SCALE GENOMIC DNA]</scope>
    <source>
        <strain evidence="9 10">OUH 334697</strain>
    </source>
</reference>
<dbReference type="Pfam" id="PF01432">
    <property type="entry name" value="Peptidase_M3"/>
    <property type="match status" value="1"/>
</dbReference>
<dbReference type="InterPro" id="IPR045090">
    <property type="entry name" value="Pept_M3A_M3B"/>
</dbReference>
<evidence type="ECO:0000256" key="4">
    <source>
        <dbReference type="ARBA" id="ARBA00022801"/>
    </source>
</evidence>
<comment type="caution">
    <text evidence="9">The sequence shown here is derived from an EMBL/GenBank/DDBJ whole genome shotgun (WGS) entry which is preliminary data.</text>
</comment>
<dbReference type="GO" id="GO:0004180">
    <property type="term" value="F:carboxypeptidase activity"/>
    <property type="evidence" value="ECO:0007669"/>
    <property type="project" value="TreeGrafter"/>
</dbReference>
<keyword evidence="6 7" id="KW-0482">Metalloprotease</keyword>
<gene>
    <name evidence="9" type="ORF">IE90_14000</name>
</gene>
<organism evidence="9 10">
    <name type="scientific">Sanguibacteroides justesenii</name>
    <dbReference type="NCBI Taxonomy" id="1547597"/>
    <lineage>
        <taxon>Bacteria</taxon>
        <taxon>Pseudomonadati</taxon>
        <taxon>Bacteroidota</taxon>
        <taxon>Bacteroidia</taxon>
        <taxon>Bacteroidales</taxon>
        <taxon>Porphyromonadaceae</taxon>
        <taxon>Sanguibacteroides</taxon>
    </lineage>
</organism>
<dbReference type="InterPro" id="IPR024077">
    <property type="entry name" value="Neurolysin/TOP_dom2"/>
</dbReference>
<dbReference type="InterPro" id="IPR024079">
    <property type="entry name" value="MetalloPept_cat_dom_sf"/>
</dbReference>
<dbReference type="PANTHER" id="PTHR43660">
    <property type="entry name" value="DIPEPTIDYL CARBOXYPEPTIDASE"/>
    <property type="match status" value="1"/>
</dbReference>
<dbReference type="FunFam" id="3.40.390.10:FF:000009">
    <property type="entry name" value="Oligopeptidase A"/>
    <property type="match status" value="1"/>
</dbReference>
<keyword evidence="5 7" id="KW-0862">Zinc</keyword>
<evidence type="ECO:0000256" key="2">
    <source>
        <dbReference type="ARBA" id="ARBA00022670"/>
    </source>
</evidence>
<accession>A0AB34R3F9</accession>
<dbReference type="GO" id="GO:0006508">
    <property type="term" value="P:proteolysis"/>
    <property type="evidence" value="ECO:0007669"/>
    <property type="project" value="UniProtKB-KW"/>
</dbReference>
<evidence type="ECO:0000256" key="1">
    <source>
        <dbReference type="ARBA" id="ARBA00006040"/>
    </source>
</evidence>
<comment type="cofactor">
    <cofactor evidence="7">
        <name>Zn(2+)</name>
        <dbReference type="ChEBI" id="CHEBI:29105"/>
    </cofactor>
    <text evidence="7">Binds 1 zinc ion.</text>
</comment>
<keyword evidence="2 7" id="KW-0645">Protease</keyword>
<dbReference type="GO" id="GO:0005829">
    <property type="term" value="C:cytosol"/>
    <property type="evidence" value="ECO:0007669"/>
    <property type="project" value="TreeGrafter"/>
</dbReference>
<evidence type="ECO:0000256" key="6">
    <source>
        <dbReference type="ARBA" id="ARBA00023049"/>
    </source>
</evidence>
<dbReference type="InterPro" id="IPR034005">
    <property type="entry name" value="M3A_DCP"/>
</dbReference>
<feature type="domain" description="Peptidase M3A/M3B catalytic" evidence="8">
    <location>
        <begin position="246"/>
        <end position="694"/>
    </location>
</feature>
<evidence type="ECO:0000256" key="3">
    <source>
        <dbReference type="ARBA" id="ARBA00022723"/>
    </source>
</evidence>
<evidence type="ECO:0000259" key="8">
    <source>
        <dbReference type="Pfam" id="PF01432"/>
    </source>
</evidence>
<dbReference type="Gene3D" id="1.10.1370.40">
    <property type="match status" value="1"/>
</dbReference>
<dbReference type="PANTHER" id="PTHR43660:SF1">
    <property type="entry name" value="DIPEPTIDYL CARBOXYPEPTIDASE"/>
    <property type="match status" value="1"/>
</dbReference>
<dbReference type="Gene3D" id="1.10.1370.10">
    <property type="entry name" value="Neurolysin, domain 3"/>
    <property type="match status" value="1"/>
</dbReference>
<proteinExistence type="inferred from homology"/>